<dbReference type="HOGENOM" id="CLU_1607973_0_0_9"/>
<dbReference type="Proteomes" id="UP000008541">
    <property type="component" value="Chromosome"/>
</dbReference>
<sequence length="165" mass="19571">MFNWDSINKVSCLVTIGAPIVTFITGLKFYKIKRWFEYKRIKNNVLKEDSGVLIVSLGKNDIENQVRLWLKQKKGYKNIPDERIFKIQRIGNIISKDIDNIIKCLRDRKFKFQRKGIFNIHLFVAAPIVMCEIIGAEFKNDFTVFVYQYNPNSKNKYELWGKLQR</sequence>
<protein>
    <submittedName>
        <fullName evidence="2">Uncharacterized protein</fullName>
    </submittedName>
</protein>
<gene>
    <name evidence="2" type="ordered locus">CLD_2402</name>
</gene>
<dbReference type="KEGG" id="cbb:CLD_2402"/>
<keyword evidence="1" id="KW-0812">Transmembrane</keyword>
<name>B1IGS5_CLOBK</name>
<feature type="transmembrane region" description="Helical" evidence="1">
    <location>
        <begin position="116"/>
        <end position="136"/>
    </location>
</feature>
<evidence type="ECO:0000256" key="1">
    <source>
        <dbReference type="SAM" id="Phobius"/>
    </source>
</evidence>
<keyword evidence="1" id="KW-0472">Membrane</keyword>
<feature type="transmembrane region" description="Helical" evidence="1">
    <location>
        <begin position="6"/>
        <end position="30"/>
    </location>
</feature>
<keyword evidence="1" id="KW-1133">Transmembrane helix</keyword>
<evidence type="ECO:0000313" key="3">
    <source>
        <dbReference type="Proteomes" id="UP000008541"/>
    </source>
</evidence>
<dbReference type="EMBL" id="CP000939">
    <property type="protein sequence ID" value="ACA43482.1"/>
    <property type="molecule type" value="Genomic_DNA"/>
</dbReference>
<proteinExistence type="predicted"/>
<dbReference type="AlphaFoldDB" id="B1IGS5"/>
<evidence type="ECO:0000313" key="2">
    <source>
        <dbReference type="EMBL" id="ACA43482.1"/>
    </source>
</evidence>
<accession>B1IGS5</accession>
<organism evidence="2 3">
    <name type="scientific">Clostridium botulinum (strain Okra / Type B1)</name>
    <dbReference type="NCBI Taxonomy" id="498213"/>
    <lineage>
        <taxon>Bacteria</taxon>
        <taxon>Bacillati</taxon>
        <taxon>Bacillota</taxon>
        <taxon>Clostridia</taxon>
        <taxon>Eubacteriales</taxon>
        <taxon>Clostridiaceae</taxon>
        <taxon>Clostridium</taxon>
    </lineage>
</organism>
<dbReference type="RefSeq" id="WP_003401763.1">
    <property type="nucleotide sequence ID" value="NC_010516.1"/>
</dbReference>
<reference evidence="2 3" key="1">
    <citation type="journal article" date="2007" name="PLoS ONE">
        <title>Analysis of the neurotoxin complex genes in Clostridium botulinum A1-A4 and B1 strains: BoNT/A3, /Ba4 and /B1 clusters are located within plasmids.</title>
        <authorList>
            <person name="Smith T.J."/>
            <person name="Hill K.K."/>
            <person name="Foley B.T."/>
            <person name="Detter J.C."/>
            <person name="Munk A.C."/>
            <person name="Bruce D.C."/>
            <person name="Doggett N.A."/>
            <person name="Smith L.A."/>
            <person name="Marks J.D."/>
            <person name="Xie G."/>
            <person name="Brettin T.S."/>
        </authorList>
    </citation>
    <scope>NUCLEOTIDE SEQUENCE [LARGE SCALE GENOMIC DNA]</scope>
    <source>
        <strain evidence="3">Okra / Type B1</strain>
    </source>
</reference>